<feature type="non-terminal residue" evidence="1">
    <location>
        <position position="1"/>
    </location>
</feature>
<dbReference type="Proteomes" id="UP001140091">
    <property type="component" value="Unassembled WGS sequence"/>
</dbReference>
<gene>
    <name evidence="1" type="ORF">H1R20_g12174</name>
</gene>
<evidence type="ECO:0008006" key="3">
    <source>
        <dbReference type="Google" id="ProtNLM"/>
    </source>
</evidence>
<comment type="caution">
    <text evidence="1">The sequence shown here is derived from an EMBL/GenBank/DDBJ whole genome shotgun (WGS) entry which is preliminary data.</text>
</comment>
<accession>A0A9W8IY83</accession>
<dbReference type="OrthoDB" id="3057577at2759"/>
<protein>
    <recommendedName>
        <fullName evidence="3">BTB domain-containing protein</fullName>
    </recommendedName>
</protein>
<sequence length="279" mass="31112">MDPTPSCPVGSECQLPIDIILRSSDQVLIGAHATNLEQWSEGFPPADGVLKSTDGQPEIVDLTEDGETLRTLLQCMHRAQYPDISTLDGEKLFELAHAAEKYRVHSAMAVCFGQILYPNNIELHPLQSLHYAVKFNYPKIADLAAPHTVDIPLDEIKDLFGDDKATILAWVEYREAYLKAYDTVITPPTEGHLHPDCAAWRAFCQAVQAELPRSLNAFLMTMASEEFVEMYMTYGRKQAECIGTNCYPEYAHNCNAKATDWATAAHSALFEIPNISSYL</sequence>
<reference evidence="1" key="1">
    <citation type="submission" date="2022-06" db="EMBL/GenBank/DDBJ databases">
        <title>Genome Sequence of Candolleomyces eurysporus.</title>
        <authorList>
            <person name="Buettner E."/>
        </authorList>
    </citation>
    <scope>NUCLEOTIDE SEQUENCE</scope>
    <source>
        <strain evidence="1">VTCC 930004</strain>
    </source>
</reference>
<organism evidence="1 2">
    <name type="scientific">Candolleomyces eurysporus</name>
    <dbReference type="NCBI Taxonomy" id="2828524"/>
    <lineage>
        <taxon>Eukaryota</taxon>
        <taxon>Fungi</taxon>
        <taxon>Dikarya</taxon>
        <taxon>Basidiomycota</taxon>
        <taxon>Agaricomycotina</taxon>
        <taxon>Agaricomycetes</taxon>
        <taxon>Agaricomycetidae</taxon>
        <taxon>Agaricales</taxon>
        <taxon>Agaricineae</taxon>
        <taxon>Psathyrellaceae</taxon>
        <taxon>Candolleomyces</taxon>
    </lineage>
</organism>
<keyword evidence="2" id="KW-1185">Reference proteome</keyword>
<name>A0A9W8IY83_9AGAR</name>
<dbReference type="AlphaFoldDB" id="A0A9W8IY83"/>
<proteinExistence type="predicted"/>
<evidence type="ECO:0000313" key="2">
    <source>
        <dbReference type="Proteomes" id="UP001140091"/>
    </source>
</evidence>
<evidence type="ECO:0000313" key="1">
    <source>
        <dbReference type="EMBL" id="KAJ2924902.1"/>
    </source>
</evidence>
<dbReference type="EMBL" id="JANBPK010001200">
    <property type="protein sequence ID" value="KAJ2924902.1"/>
    <property type="molecule type" value="Genomic_DNA"/>
</dbReference>